<protein>
    <submittedName>
        <fullName evidence="2">Uncharacterized protein</fullName>
    </submittedName>
</protein>
<feature type="non-terminal residue" evidence="2">
    <location>
        <position position="1"/>
    </location>
</feature>
<reference evidence="2" key="1">
    <citation type="submission" date="2015-11" db="EMBL/GenBank/DDBJ databases">
        <title>De novo transcriptome assembly of four potential Pierce s Disease insect vectors from Arizona vineyards.</title>
        <authorList>
            <person name="Tassone E.E."/>
        </authorList>
    </citation>
    <scope>NUCLEOTIDE SEQUENCE</scope>
</reference>
<evidence type="ECO:0000256" key="1">
    <source>
        <dbReference type="SAM" id="MobiDB-lite"/>
    </source>
</evidence>
<accession>A0A1B6MM33</accession>
<feature type="compositionally biased region" description="Basic residues" evidence="1">
    <location>
        <begin position="429"/>
        <end position="438"/>
    </location>
</feature>
<sequence length="759" mass="84209">QSADADSAMDGVKVSDPEGDDVVPEVEARVGGEGMSDGDSDSDSGADQDISRVGEPDQAKGDTDINLDFLKVSKKFDSDGGSSSVSTRSTSVNEEEMSAEHLYETVEASSLPDGEGLTEQSKDFSDDHIYEDIDLTQSSRVKEDKSLPIYEDVVSFNVPECFDIELCESKVEKETLAVHSENKVEFNIEVIETFNTSMYFNVSQESQDSLNVTQSFDQGDETGCSIEQNFKKGTEDTETTNRVDSEIKLNSAVSDTNNNKSFTNLVVMNEESVMLRNTSVFRQLSLDPLEIKDEPKIVEEVLVNQDVVNYITQPQTESNIQLLYDDSSFNPNKSDEMTNKIIQHDFGNNKNECQIVISEEPNIDQSESDVSLRTASEVTDSITDKQNEEIDDSKKRLSLIETSFRRRNSIYLKKHEKEGRTRSVSPLPKRYRKVSHQAPKHPLLLKTESILNTENDNVELAAVHLKPVDSMKAEDLELPLEHVEAVNPIVNLVPSSPIQKVSYIVDDDEDESSANIGLLAAFKTSLSKTGRKVMSTIGGATSKDDNIPLVHKQKPVKVEVKGKKVLYKPILTKKRTFSSSSTEDEFGQSLVDPSLRDDEILENEDVFANQAVLAGYAAQRRRSSSGSVKGFFSRGRKRTTSSGSDSTFPESLSRRSSSQTSVILKLTEKDLFNHDIIEGFIRPIKLPPQKQRTLSTGDEDILPSPSRFVASKHQRSRSHGHLSPITPIAARKISTASEPWIGAWDNTVLKIVEPTDTLA</sequence>
<name>A0A1B6MM33_9HEMI</name>
<feature type="region of interest" description="Disordered" evidence="1">
    <location>
        <begin position="1"/>
        <end position="99"/>
    </location>
</feature>
<feature type="compositionally biased region" description="Low complexity" evidence="1">
    <location>
        <begin position="640"/>
        <end position="653"/>
    </location>
</feature>
<feature type="region of interest" description="Disordered" evidence="1">
    <location>
        <begin position="625"/>
        <end position="653"/>
    </location>
</feature>
<proteinExistence type="predicted"/>
<feature type="region of interest" description="Disordered" evidence="1">
    <location>
        <begin position="416"/>
        <end position="438"/>
    </location>
</feature>
<dbReference type="AlphaFoldDB" id="A0A1B6MM33"/>
<evidence type="ECO:0000313" key="2">
    <source>
        <dbReference type="EMBL" id="JAT37007.1"/>
    </source>
</evidence>
<dbReference type="EMBL" id="GEBQ01002970">
    <property type="protein sequence ID" value="JAT37007.1"/>
    <property type="molecule type" value="Transcribed_RNA"/>
</dbReference>
<feature type="compositionally biased region" description="Acidic residues" evidence="1">
    <location>
        <begin position="36"/>
        <end position="46"/>
    </location>
</feature>
<feature type="compositionally biased region" description="Basic and acidic residues" evidence="1">
    <location>
        <begin position="49"/>
        <end position="63"/>
    </location>
</feature>
<organism evidence="2">
    <name type="scientific">Graphocephala atropunctata</name>
    <dbReference type="NCBI Taxonomy" id="36148"/>
    <lineage>
        <taxon>Eukaryota</taxon>
        <taxon>Metazoa</taxon>
        <taxon>Ecdysozoa</taxon>
        <taxon>Arthropoda</taxon>
        <taxon>Hexapoda</taxon>
        <taxon>Insecta</taxon>
        <taxon>Pterygota</taxon>
        <taxon>Neoptera</taxon>
        <taxon>Paraneoptera</taxon>
        <taxon>Hemiptera</taxon>
        <taxon>Auchenorrhyncha</taxon>
        <taxon>Membracoidea</taxon>
        <taxon>Cicadellidae</taxon>
        <taxon>Cicadellinae</taxon>
        <taxon>Cicadellini</taxon>
        <taxon>Graphocephala</taxon>
    </lineage>
</organism>
<feature type="non-terminal residue" evidence="2">
    <location>
        <position position="759"/>
    </location>
</feature>
<gene>
    <name evidence="2" type="ORF">g.42415</name>
</gene>
<feature type="compositionally biased region" description="Low complexity" evidence="1">
    <location>
        <begin position="79"/>
        <end position="91"/>
    </location>
</feature>